<name>A0AAW0J5Z0_QUESU</name>
<gene>
    <name evidence="1" type="ORF">CFP56_037044</name>
</gene>
<dbReference type="AlphaFoldDB" id="A0AAW0J5Z0"/>
<comment type="caution">
    <text evidence="1">The sequence shown here is derived from an EMBL/GenBank/DDBJ whole genome shotgun (WGS) entry which is preliminary data.</text>
</comment>
<proteinExistence type="predicted"/>
<dbReference type="EMBL" id="PKMF04000681">
    <property type="protein sequence ID" value="KAK7822072.1"/>
    <property type="molecule type" value="Genomic_DNA"/>
</dbReference>
<accession>A0AAW0J5Z0</accession>
<keyword evidence="2" id="KW-1185">Reference proteome</keyword>
<sequence>MARNLTWGNKILFLLNKLEQMIIINVKQEKIKSRYHKNNQVYLDTKNGETQQCNFKRSSSNLYYLRRFHAIHNFTINIVQDLGIPILMFFTISACSLMGYV</sequence>
<reference evidence="1 2" key="1">
    <citation type="journal article" date="2018" name="Sci. Data">
        <title>The draft genome sequence of cork oak.</title>
        <authorList>
            <person name="Ramos A.M."/>
            <person name="Usie A."/>
            <person name="Barbosa P."/>
            <person name="Barros P.M."/>
            <person name="Capote T."/>
            <person name="Chaves I."/>
            <person name="Simoes F."/>
            <person name="Abreu I."/>
            <person name="Carrasquinho I."/>
            <person name="Faro C."/>
            <person name="Guimaraes J.B."/>
            <person name="Mendonca D."/>
            <person name="Nobrega F."/>
            <person name="Rodrigues L."/>
            <person name="Saibo N.J.M."/>
            <person name="Varela M.C."/>
            <person name="Egas C."/>
            <person name="Matos J."/>
            <person name="Miguel C.M."/>
            <person name="Oliveira M.M."/>
            <person name="Ricardo C.P."/>
            <person name="Goncalves S."/>
        </authorList>
    </citation>
    <scope>NUCLEOTIDE SEQUENCE [LARGE SCALE GENOMIC DNA]</scope>
    <source>
        <strain evidence="2">cv. HL8</strain>
    </source>
</reference>
<organism evidence="1 2">
    <name type="scientific">Quercus suber</name>
    <name type="common">Cork oak</name>
    <dbReference type="NCBI Taxonomy" id="58331"/>
    <lineage>
        <taxon>Eukaryota</taxon>
        <taxon>Viridiplantae</taxon>
        <taxon>Streptophyta</taxon>
        <taxon>Embryophyta</taxon>
        <taxon>Tracheophyta</taxon>
        <taxon>Spermatophyta</taxon>
        <taxon>Magnoliopsida</taxon>
        <taxon>eudicotyledons</taxon>
        <taxon>Gunneridae</taxon>
        <taxon>Pentapetalae</taxon>
        <taxon>rosids</taxon>
        <taxon>fabids</taxon>
        <taxon>Fagales</taxon>
        <taxon>Fagaceae</taxon>
        <taxon>Quercus</taxon>
    </lineage>
</organism>
<protein>
    <submittedName>
        <fullName evidence="1">Uncharacterized protein</fullName>
    </submittedName>
</protein>
<dbReference type="Proteomes" id="UP000237347">
    <property type="component" value="Unassembled WGS sequence"/>
</dbReference>
<evidence type="ECO:0000313" key="2">
    <source>
        <dbReference type="Proteomes" id="UP000237347"/>
    </source>
</evidence>
<evidence type="ECO:0000313" key="1">
    <source>
        <dbReference type="EMBL" id="KAK7822072.1"/>
    </source>
</evidence>